<organism evidence="2">
    <name type="scientific">Siphoviridae sp. ctsUY14</name>
    <dbReference type="NCBI Taxonomy" id="2825693"/>
    <lineage>
        <taxon>Viruses</taxon>
        <taxon>Duplodnaviria</taxon>
        <taxon>Heunggongvirae</taxon>
        <taxon>Uroviricota</taxon>
        <taxon>Caudoviricetes</taxon>
    </lineage>
</organism>
<dbReference type="InterPro" id="IPR032489">
    <property type="entry name" value="DUF5048"/>
</dbReference>
<feature type="domain" description="DUF5048" evidence="1">
    <location>
        <begin position="315"/>
        <end position="407"/>
    </location>
</feature>
<dbReference type="EMBL" id="BK015346">
    <property type="protein sequence ID" value="DAE02433.1"/>
    <property type="molecule type" value="Genomic_DNA"/>
</dbReference>
<reference evidence="2" key="1">
    <citation type="journal article" date="2021" name="Proc. Natl. Acad. Sci. U.S.A.">
        <title>A Catalog of Tens of Thousands of Viruses from Human Metagenomes Reveals Hidden Associations with Chronic Diseases.</title>
        <authorList>
            <person name="Tisza M.J."/>
            <person name="Buck C.B."/>
        </authorList>
    </citation>
    <scope>NUCLEOTIDE SEQUENCE</scope>
    <source>
        <strain evidence="2">CtsUY14</strain>
    </source>
</reference>
<evidence type="ECO:0000259" key="1">
    <source>
        <dbReference type="Pfam" id="PF16467"/>
    </source>
</evidence>
<name>A0A8S5P7M2_9CAUD</name>
<evidence type="ECO:0000313" key="2">
    <source>
        <dbReference type="EMBL" id="DAE02433.1"/>
    </source>
</evidence>
<accession>A0A8S5P7M2</accession>
<proteinExistence type="predicted"/>
<sequence>MVNYSIKALADQTNNVLWSQYGEVLRLVDSSSISMSYLTDVLKRPTIKPRFRLFVLNPDETINYEIPEEDIIINSGNFTENYQNGQRKSVNINLINIDGKYTPSINTIWVHDKFRFDIGLEFDGQVYWFPRGIYILGNPSADHQDSDKQVSLTLIDKFAVLEGKAGTLEATYEIPVGSDIEQAIMGILTLDNGSGYPIDLKPIIYDRAFKGLKMPYTLSKDAGSTLGEMLLEIGTILNAEVYYNSQGNLCFININETTLDVQKASLWDYSDEDRDYSNATANYDFENAVNEVHVVGDNINNEIFSAMAKNENPLSPLCIQRVGRRIEYINDSNIYSDDLAQQRANYELRKFGILKTTMNIQVSFNPLLFVNNLVTITDKYYNLARERFLIQSISYPIGNESQMTISCSNIVNFNQYAGGVM</sequence>
<protein>
    <submittedName>
        <fullName evidence="2">Tail protein</fullName>
    </submittedName>
</protein>
<dbReference type="Pfam" id="PF16467">
    <property type="entry name" value="DUF5048"/>
    <property type="match status" value="1"/>
</dbReference>